<comment type="cofactor">
    <cofactor evidence="1 11">
        <name>Mg(2+)</name>
        <dbReference type="ChEBI" id="CHEBI:18420"/>
    </cofactor>
</comment>
<evidence type="ECO:0000256" key="8">
    <source>
        <dbReference type="ARBA" id="ARBA00022842"/>
    </source>
</evidence>
<dbReference type="EMBL" id="BSEC01000001">
    <property type="protein sequence ID" value="GLI93132.1"/>
    <property type="molecule type" value="Genomic_DNA"/>
</dbReference>
<dbReference type="NCBIfam" id="NF045515">
    <property type="entry name" value="Glp_gephyrin"/>
    <property type="match status" value="1"/>
</dbReference>
<dbReference type="GO" id="GO:0005829">
    <property type="term" value="C:cytosol"/>
    <property type="evidence" value="ECO:0007669"/>
    <property type="project" value="TreeGrafter"/>
</dbReference>
<evidence type="ECO:0000313" key="14">
    <source>
        <dbReference type="EMBL" id="GLI93132.1"/>
    </source>
</evidence>
<evidence type="ECO:0000256" key="3">
    <source>
        <dbReference type="ARBA" id="ARBA00005046"/>
    </source>
</evidence>
<comment type="catalytic activity">
    <reaction evidence="10">
        <text>adenylyl-molybdopterin + molybdate = Mo-molybdopterin + AMP + H(+)</text>
        <dbReference type="Rhea" id="RHEA:35047"/>
        <dbReference type="ChEBI" id="CHEBI:15378"/>
        <dbReference type="ChEBI" id="CHEBI:36264"/>
        <dbReference type="ChEBI" id="CHEBI:62727"/>
        <dbReference type="ChEBI" id="CHEBI:71302"/>
        <dbReference type="ChEBI" id="CHEBI:456215"/>
        <dbReference type="EC" id="2.10.1.1"/>
    </reaction>
</comment>
<proteinExistence type="inferred from homology"/>
<comment type="similarity">
    <text evidence="4 11">Belongs to the MoeA family.</text>
</comment>
<dbReference type="InterPro" id="IPR038987">
    <property type="entry name" value="MoeA-like"/>
</dbReference>
<evidence type="ECO:0000256" key="9">
    <source>
        <dbReference type="ARBA" id="ARBA00023150"/>
    </source>
</evidence>
<dbReference type="InterPro" id="IPR036688">
    <property type="entry name" value="MoeA_C_domain_IV_sf"/>
</dbReference>
<dbReference type="GO" id="GO:0046872">
    <property type="term" value="F:metal ion binding"/>
    <property type="evidence" value="ECO:0007669"/>
    <property type="project" value="UniProtKB-UniRule"/>
</dbReference>
<gene>
    <name evidence="14" type="primary">moeA</name>
    <name evidence="14" type="ORF">LMG27198_21240</name>
</gene>
<dbReference type="InterPro" id="IPR005111">
    <property type="entry name" value="MoeA_C_domain_IV"/>
</dbReference>
<dbReference type="Pfam" id="PF03453">
    <property type="entry name" value="MoeA_N"/>
    <property type="match status" value="1"/>
</dbReference>
<dbReference type="GO" id="GO:0061599">
    <property type="term" value="F:molybdopterin molybdotransferase activity"/>
    <property type="evidence" value="ECO:0007669"/>
    <property type="project" value="UniProtKB-UniRule"/>
</dbReference>
<dbReference type="EC" id="2.10.1.1" evidence="11"/>
<keyword evidence="6 11" id="KW-0808">Transferase</keyword>
<dbReference type="Proteomes" id="UP001144323">
    <property type="component" value="Unassembled WGS sequence"/>
</dbReference>
<dbReference type="Pfam" id="PF00994">
    <property type="entry name" value="MoCF_biosynth"/>
    <property type="match status" value="1"/>
</dbReference>
<dbReference type="SUPFAM" id="SSF53218">
    <property type="entry name" value="Molybdenum cofactor biosynthesis proteins"/>
    <property type="match status" value="1"/>
</dbReference>
<dbReference type="Gene3D" id="2.170.190.11">
    <property type="entry name" value="Molybdopterin biosynthesis moea protein, domain 3"/>
    <property type="match status" value="1"/>
</dbReference>
<dbReference type="InterPro" id="IPR001453">
    <property type="entry name" value="MoaB/Mog_dom"/>
</dbReference>
<dbReference type="SUPFAM" id="SSF63882">
    <property type="entry name" value="MoeA N-terminal region -like"/>
    <property type="match status" value="1"/>
</dbReference>
<protein>
    <recommendedName>
        <fullName evidence="11">Molybdopterin molybdenumtransferase</fullName>
        <ecNumber evidence="11">2.10.1.1</ecNumber>
    </recommendedName>
</protein>
<accession>A0A9W6GU56</accession>
<name>A0A9W6GU56_9HYPH</name>
<evidence type="ECO:0000256" key="7">
    <source>
        <dbReference type="ARBA" id="ARBA00022723"/>
    </source>
</evidence>
<evidence type="ECO:0000256" key="1">
    <source>
        <dbReference type="ARBA" id="ARBA00001946"/>
    </source>
</evidence>
<comment type="pathway">
    <text evidence="3 11">Cofactor biosynthesis; molybdopterin biosynthesis.</text>
</comment>
<keyword evidence="8 11" id="KW-0460">Magnesium</keyword>
<feature type="domain" description="MoaB/Mog" evidence="13">
    <location>
        <begin position="199"/>
        <end position="338"/>
    </location>
</feature>
<sequence length="426" mass="44041">MPLTLPSPRLRGEGEQAPRDSMTQNNLLSVDDALARVLRDARLLGVEDAALAAARGRTLAGDLVARRTQPPVDVSAMDGYALRAADLARGPVTLVGESAAGHGYGAALAPGEAVRIFTGAPVPVGADAILLQEDADAAEGLLRARPGASAGAHIRTAGLDFHEGRAAIAAGRRLGPAELALAAAMNHAILSVARRPRVALIASGDELVPPGAEPGPSQIISSNNFAVAAIAESAGAEVIDLGIFRDDLAELERAIGLARDAQADVIVTLGGASVGDRDLLRPALARQGMTLDFWKIAMRPGKPLISGRLGPAHILGLPGNPVASIVCALVFLAPLIRALQGDPDAGKDQTERAIAGADLPANKGRRDYMRAQLVTDAEGRLIATPQPMQDSSLLTELAQSQALLIREPGEPPLPAGAPCRIWRLQG</sequence>
<evidence type="ECO:0000256" key="10">
    <source>
        <dbReference type="ARBA" id="ARBA00047317"/>
    </source>
</evidence>
<dbReference type="AlphaFoldDB" id="A0A9W6GU56"/>
<dbReference type="SMART" id="SM00852">
    <property type="entry name" value="MoCF_biosynth"/>
    <property type="match status" value="1"/>
</dbReference>
<dbReference type="PANTHER" id="PTHR10192:SF5">
    <property type="entry name" value="GEPHYRIN"/>
    <property type="match status" value="1"/>
</dbReference>
<dbReference type="InterPro" id="IPR036425">
    <property type="entry name" value="MoaB/Mog-like_dom_sf"/>
</dbReference>
<keyword evidence="7 11" id="KW-0479">Metal-binding</keyword>
<reference evidence="14" key="1">
    <citation type="journal article" date="2023" name="Int. J. Syst. Evol. Microbiol.">
        <title>Methylocystis iwaonis sp. nov., a type II methane-oxidizing bacterium from surface soil of a rice paddy field in Japan, and emended description of the genus Methylocystis (ex Whittenbury et al. 1970) Bowman et al. 1993.</title>
        <authorList>
            <person name="Kaise H."/>
            <person name="Sawadogo J.B."/>
            <person name="Alam M.S."/>
            <person name="Ueno C."/>
            <person name="Dianou D."/>
            <person name="Shinjo R."/>
            <person name="Asakawa S."/>
        </authorList>
    </citation>
    <scope>NUCLEOTIDE SEQUENCE</scope>
    <source>
        <strain evidence="14">LMG27198</strain>
    </source>
</reference>
<dbReference type="FunFam" id="3.40.980.10:FF:000004">
    <property type="entry name" value="Molybdopterin molybdenumtransferase"/>
    <property type="match status" value="1"/>
</dbReference>
<feature type="region of interest" description="Disordered" evidence="12">
    <location>
        <begin position="1"/>
        <end position="24"/>
    </location>
</feature>
<dbReference type="Gene3D" id="3.40.980.10">
    <property type="entry name" value="MoaB/Mog-like domain"/>
    <property type="match status" value="1"/>
</dbReference>
<evidence type="ECO:0000256" key="6">
    <source>
        <dbReference type="ARBA" id="ARBA00022679"/>
    </source>
</evidence>
<evidence type="ECO:0000256" key="4">
    <source>
        <dbReference type="ARBA" id="ARBA00010763"/>
    </source>
</evidence>
<keyword evidence="15" id="KW-1185">Reference proteome</keyword>
<dbReference type="Gene3D" id="2.40.340.10">
    <property type="entry name" value="MoeA, C-terminal, domain IV"/>
    <property type="match status" value="1"/>
</dbReference>
<dbReference type="Gene3D" id="3.90.105.10">
    <property type="entry name" value="Molybdopterin biosynthesis moea protein, domain 2"/>
    <property type="match status" value="1"/>
</dbReference>
<evidence type="ECO:0000256" key="5">
    <source>
        <dbReference type="ARBA" id="ARBA00022505"/>
    </source>
</evidence>
<dbReference type="CDD" id="cd00887">
    <property type="entry name" value="MoeA"/>
    <property type="match status" value="1"/>
</dbReference>
<dbReference type="PANTHER" id="PTHR10192">
    <property type="entry name" value="MOLYBDOPTERIN BIOSYNTHESIS PROTEIN"/>
    <property type="match status" value="1"/>
</dbReference>
<dbReference type="InterPro" id="IPR005110">
    <property type="entry name" value="MoeA_linker/N"/>
</dbReference>
<dbReference type="GO" id="GO:0006777">
    <property type="term" value="P:Mo-molybdopterin cofactor biosynthetic process"/>
    <property type="evidence" value="ECO:0007669"/>
    <property type="project" value="UniProtKB-UniRule"/>
</dbReference>
<keyword evidence="9 11" id="KW-0501">Molybdenum cofactor biosynthesis</keyword>
<evidence type="ECO:0000313" key="15">
    <source>
        <dbReference type="Proteomes" id="UP001144323"/>
    </source>
</evidence>
<dbReference type="SUPFAM" id="SSF63867">
    <property type="entry name" value="MoeA C-terminal domain-like"/>
    <property type="match status" value="1"/>
</dbReference>
<dbReference type="Pfam" id="PF03454">
    <property type="entry name" value="MoeA_C"/>
    <property type="match status" value="1"/>
</dbReference>
<evidence type="ECO:0000259" key="13">
    <source>
        <dbReference type="SMART" id="SM00852"/>
    </source>
</evidence>
<evidence type="ECO:0000256" key="2">
    <source>
        <dbReference type="ARBA" id="ARBA00002901"/>
    </source>
</evidence>
<dbReference type="InterPro" id="IPR036135">
    <property type="entry name" value="MoeA_linker/N_sf"/>
</dbReference>
<evidence type="ECO:0000256" key="11">
    <source>
        <dbReference type="RuleBase" id="RU365090"/>
    </source>
</evidence>
<comment type="caution">
    <text evidence="14">The sequence shown here is derived from an EMBL/GenBank/DDBJ whole genome shotgun (WGS) entry which is preliminary data.</text>
</comment>
<organism evidence="14 15">
    <name type="scientific">Methylocystis echinoides</name>
    <dbReference type="NCBI Taxonomy" id="29468"/>
    <lineage>
        <taxon>Bacteria</taxon>
        <taxon>Pseudomonadati</taxon>
        <taxon>Pseudomonadota</taxon>
        <taxon>Alphaproteobacteria</taxon>
        <taxon>Hyphomicrobiales</taxon>
        <taxon>Methylocystaceae</taxon>
        <taxon>Methylocystis</taxon>
    </lineage>
</organism>
<evidence type="ECO:0000256" key="12">
    <source>
        <dbReference type="SAM" id="MobiDB-lite"/>
    </source>
</evidence>
<comment type="function">
    <text evidence="2 11">Catalyzes the insertion of molybdate into adenylated molybdopterin with the concomitant release of AMP.</text>
</comment>
<keyword evidence="5 11" id="KW-0500">Molybdenum</keyword>